<dbReference type="InterPro" id="IPR039422">
    <property type="entry name" value="MarR/SlyA-like"/>
</dbReference>
<dbReference type="AlphaFoldDB" id="A0A5N1JFV9"/>
<keyword evidence="6" id="KW-1185">Reference proteome</keyword>
<dbReference type="Proteomes" id="UP000327108">
    <property type="component" value="Unassembled WGS sequence"/>
</dbReference>
<dbReference type="GO" id="GO:0003700">
    <property type="term" value="F:DNA-binding transcription factor activity"/>
    <property type="evidence" value="ECO:0007669"/>
    <property type="project" value="InterPro"/>
</dbReference>
<evidence type="ECO:0000313" key="6">
    <source>
        <dbReference type="Proteomes" id="UP000327108"/>
    </source>
</evidence>
<dbReference type="PANTHER" id="PTHR33164:SF64">
    <property type="entry name" value="TRANSCRIPTIONAL REGULATOR SLYA"/>
    <property type="match status" value="1"/>
</dbReference>
<evidence type="ECO:0000259" key="4">
    <source>
        <dbReference type="PROSITE" id="PS50995"/>
    </source>
</evidence>
<sequence length="156" mass="17957">MHESELDWQSLSRVDGPQNSPGFVMWRLFMVWQRGLNARLKPLDLTQPKFAVLSTISWLSRDGAAISQQTLAQFLQLDRMHVSQLVSRLDQDGLLDRGPSPRDQREKLLSPSPLGLEKIRQAIPVVESFDADFFRRHEAEFLRSFSKGFNSRHPIT</sequence>
<feature type="domain" description="HTH marR-type" evidence="4">
    <location>
        <begin position="18"/>
        <end position="156"/>
    </location>
</feature>
<accession>A0A5N1JFV9</accession>
<dbReference type="GO" id="GO:0006950">
    <property type="term" value="P:response to stress"/>
    <property type="evidence" value="ECO:0007669"/>
    <property type="project" value="TreeGrafter"/>
</dbReference>
<keyword evidence="2" id="KW-0238">DNA-binding</keyword>
<dbReference type="InterPro" id="IPR036390">
    <property type="entry name" value="WH_DNA-bd_sf"/>
</dbReference>
<dbReference type="PROSITE" id="PS50995">
    <property type="entry name" value="HTH_MARR_2"/>
    <property type="match status" value="1"/>
</dbReference>
<dbReference type="Gene3D" id="1.10.10.10">
    <property type="entry name" value="Winged helix-like DNA-binding domain superfamily/Winged helix DNA-binding domain"/>
    <property type="match status" value="1"/>
</dbReference>
<dbReference type="InterPro" id="IPR036388">
    <property type="entry name" value="WH-like_DNA-bd_sf"/>
</dbReference>
<name>A0A5N1JFV9_9HYPH</name>
<evidence type="ECO:0000256" key="1">
    <source>
        <dbReference type="ARBA" id="ARBA00023015"/>
    </source>
</evidence>
<dbReference type="SMART" id="SM00347">
    <property type="entry name" value="HTH_MARR"/>
    <property type="match status" value="1"/>
</dbReference>
<gene>
    <name evidence="5" type="ORF">F3W84_23595</name>
</gene>
<dbReference type="SUPFAM" id="SSF46785">
    <property type="entry name" value="Winged helix' DNA-binding domain"/>
    <property type="match status" value="1"/>
</dbReference>
<keyword evidence="3" id="KW-0804">Transcription</keyword>
<dbReference type="PANTHER" id="PTHR33164">
    <property type="entry name" value="TRANSCRIPTIONAL REGULATOR, MARR FAMILY"/>
    <property type="match status" value="1"/>
</dbReference>
<reference evidence="5 6" key="1">
    <citation type="submission" date="2019-09" db="EMBL/GenBank/DDBJ databases">
        <title>Biological control of the noxious weed angled onion (Allium triquetrum) thwarted by endophytic bacteria in Victoria, Australia.</title>
        <authorList>
            <person name="Tehranchian P."/>
            <person name="Adair R.J."/>
            <person name="Van T.H."/>
            <person name="Morrison P.D."/>
            <person name="Williams H."/>
            <person name="Lawrie A.C."/>
        </authorList>
    </citation>
    <scope>NUCLEOTIDE SEQUENCE [LARGE SCALE GENOMIC DNA]</scope>
    <source>
        <strain evidence="5 6">RPTAtOch1</strain>
    </source>
</reference>
<dbReference type="GO" id="GO:0003677">
    <property type="term" value="F:DNA binding"/>
    <property type="evidence" value="ECO:0007669"/>
    <property type="project" value="UniProtKB-KW"/>
</dbReference>
<dbReference type="InterPro" id="IPR000835">
    <property type="entry name" value="HTH_MarR-typ"/>
</dbReference>
<protein>
    <submittedName>
        <fullName evidence="5">MarR family transcriptional regulator</fullName>
    </submittedName>
</protein>
<organism evidence="5 6">
    <name type="scientific">Ochrobactrum quorumnocens</name>
    <dbReference type="NCBI Taxonomy" id="271865"/>
    <lineage>
        <taxon>Bacteria</taxon>
        <taxon>Pseudomonadati</taxon>
        <taxon>Pseudomonadota</taxon>
        <taxon>Alphaproteobacteria</taxon>
        <taxon>Hyphomicrobiales</taxon>
        <taxon>Brucellaceae</taxon>
        <taxon>Brucella/Ochrobactrum group</taxon>
        <taxon>Ochrobactrum</taxon>
    </lineage>
</organism>
<evidence type="ECO:0000256" key="2">
    <source>
        <dbReference type="ARBA" id="ARBA00023125"/>
    </source>
</evidence>
<dbReference type="EMBL" id="VYXQ01000051">
    <property type="protein sequence ID" value="KAA9349520.1"/>
    <property type="molecule type" value="Genomic_DNA"/>
</dbReference>
<keyword evidence="1" id="KW-0805">Transcription regulation</keyword>
<dbReference type="Pfam" id="PF01047">
    <property type="entry name" value="MarR"/>
    <property type="match status" value="1"/>
</dbReference>
<comment type="caution">
    <text evidence="5">The sequence shown here is derived from an EMBL/GenBank/DDBJ whole genome shotgun (WGS) entry which is preliminary data.</text>
</comment>
<evidence type="ECO:0000313" key="5">
    <source>
        <dbReference type="EMBL" id="KAA9349520.1"/>
    </source>
</evidence>
<dbReference type="RefSeq" id="WP_151096160.1">
    <property type="nucleotide sequence ID" value="NZ_VYXQ01000051.1"/>
</dbReference>
<proteinExistence type="predicted"/>
<evidence type="ECO:0000256" key="3">
    <source>
        <dbReference type="ARBA" id="ARBA00023163"/>
    </source>
</evidence>